<name>A0A0F9P203_9ZZZZ</name>
<organism evidence="1">
    <name type="scientific">marine sediment metagenome</name>
    <dbReference type="NCBI Taxonomy" id="412755"/>
    <lineage>
        <taxon>unclassified sequences</taxon>
        <taxon>metagenomes</taxon>
        <taxon>ecological metagenomes</taxon>
    </lineage>
</organism>
<dbReference type="EMBL" id="LAZR01002910">
    <property type="protein sequence ID" value="KKN24094.1"/>
    <property type="molecule type" value="Genomic_DNA"/>
</dbReference>
<evidence type="ECO:0000313" key="1">
    <source>
        <dbReference type="EMBL" id="KKN24094.1"/>
    </source>
</evidence>
<protein>
    <submittedName>
        <fullName evidence="1">Uncharacterized protein</fullName>
    </submittedName>
</protein>
<proteinExistence type="predicted"/>
<sequence length="133" mass="15490">MLPINKNDVEWDIAIANRMHERIRDEVLTELLARDRKRGIPADGKVTVLDDEHIVIDRSLRDARHTGREHRMLSFRRWVQFCSEPRDEAAFKRELAVADRKQRITKGLEYTAEVAEAVSPKGHGHSKKRKVEV</sequence>
<comment type="caution">
    <text evidence="1">The sequence shown here is derived from an EMBL/GenBank/DDBJ whole genome shotgun (WGS) entry which is preliminary data.</text>
</comment>
<reference evidence="1" key="1">
    <citation type="journal article" date="2015" name="Nature">
        <title>Complex archaea that bridge the gap between prokaryotes and eukaryotes.</title>
        <authorList>
            <person name="Spang A."/>
            <person name="Saw J.H."/>
            <person name="Jorgensen S.L."/>
            <person name="Zaremba-Niedzwiedzka K."/>
            <person name="Martijn J."/>
            <person name="Lind A.E."/>
            <person name="van Eijk R."/>
            <person name="Schleper C."/>
            <person name="Guy L."/>
            <person name="Ettema T.J."/>
        </authorList>
    </citation>
    <scope>NUCLEOTIDE SEQUENCE</scope>
</reference>
<accession>A0A0F9P203</accession>
<gene>
    <name evidence="1" type="ORF">LCGC14_0898410</name>
</gene>
<dbReference type="AlphaFoldDB" id="A0A0F9P203"/>